<dbReference type="RefSeq" id="WP_075734161.1">
    <property type="nucleotide sequence ID" value="NZ_CP009249.1"/>
</dbReference>
<gene>
    <name evidence="2" type="ORF">CPHO_06275</name>
</gene>
<evidence type="ECO:0000313" key="3">
    <source>
        <dbReference type="Proteomes" id="UP000185491"/>
    </source>
</evidence>
<evidence type="ECO:0008006" key="4">
    <source>
        <dbReference type="Google" id="ProtNLM"/>
    </source>
</evidence>
<keyword evidence="3" id="KW-1185">Reference proteome</keyword>
<dbReference type="EMBL" id="CP009249">
    <property type="protein sequence ID" value="APT92563.1"/>
    <property type="molecule type" value="Genomic_DNA"/>
</dbReference>
<proteinExistence type="predicted"/>
<sequence length="70" mass="7568">MGIFDKAKGLLNSEKGEKISDSALDKAADVAKDKLGNKHADKIDKARQKADEHIGQNNADHGTNNPEAQR</sequence>
<protein>
    <recommendedName>
        <fullName evidence="4">Antitoxin</fullName>
    </recommendedName>
</protein>
<dbReference type="InterPro" id="IPR028037">
    <property type="entry name" value="Antitoxin_Rv0909/MT0933"/>
</dbReference>
<name>A0A1L7D3A5_9CORY</name>
<organism evidence="2 3">
    <name type="scientific">Corynebacterium phocae</name>
    <dbReference type="NCBI Taxonomy" id="161895"/>
    <lineage>
        <taxon>Bacteria</taxon>
        <taxon>Bacillati</taxon>
        <taxon>Actinomycetota</taxon>
        <taxon>Actinomycetes</taxon>
        <taxon>Mycobacteriales</taxon>
        <taxon>Corynebacteriaceae</taxon>
        <taxon>Corynebacterium</taxon>
    </lineage>
</organism>
<evidence type="ECO:0000313" key="2">
    <source>
        <dbReference type="EMBL" id="APT92563.1"/>
    </source>
</evidence>
<reference evidence="2 3" key="1">
    <citation type="submission" date="2014-08" db="EMBL/GenBank/DDBJ databases">
        <title>Complete genome sequence of Corynebacterium phocae M408/89/1(T)(=DSM 44612(T)), isolated from the common seal (Phoca vitulina).</title>
        <authorList>
            <person name="Ruckert C."/>
            <person name="Albersmeier A."/>
            <person name="Winkler A."/>
            <person name="Kalinowski J."/>
        </authorList>
    </citation>
    <scope>NUCLEOTIDE SEQUENCE [LARGE SCALE GENOMIC DNA]</scope>
    <source>
        <strain evidence="2 3">M408/89/1</strain>
    </source>
</reference>
<evidence type="ECO:0000256" key="1">
    <source>
        <dbReference type="SAM" id="MobiDB-lite"/>
    </source>
</evidence>
<dbReference type="Proteomes" id="UP000185491">
    <property type="component" value="Chromosome"/>
</dbReference>
<feature type="compositionally biased region" description="Polar residues" evidence="1">
    <location>
        <begin position="55"/>
        <end position="70"/>
    </location>
</feature>
<dbReference type="KEGG" id="cpho:CPHO_06275"/>
<feature type="region of interest" description="Disordered" evidence="1">
    <location>
        <begin position="1"/>
        <end position="70"/>
    </location>
</feature>
<accession>A0A1L7D3A5</accession>
<dbReference type="Pfam" id="PF14013">
    <property type="entry name" value="MT0933_antitox"/>
    <property type="match status" value="1"/>
</dbReference>
<feature type="compositionally biased region" description="Basic and acidic residues" evidence="1">
    <location>
        <begin position="1"/>
        <end position="54"/>
    </location>
</feature>
<dbReference type="AlphaFoldDB" id="A0A1L7D3A5"/>
<dbReference type="OrthoDB" id="3267972at2"/>
<dbReference type="STRING" id="161895.CPHO_06275"/>